<evidence type="ECO:0000256" key="4">
    <source>
        <dbReference type="ARBA" id="ARBA00012202"/>
    </source>
</evidence>
<proteinExistence type="predicted"/>
<accession>A0AAD4N2T6</accession>
<evidence type="ECO:0000256" key="12">
    <source>
        <dbReference type="ARBA" id="ARBA00023293"/>
    </source>
</evidence>
<dbReference type="PROSITE" id="PS51352">
    <property type="entry name" value="THIOREDOXIN_2"/>
    <property type="match status" value="1"/>
</dbReference>
<dbReference type="Gene3D" id="6.10.250.780">
    <property type="match status" value="1"/>
</dbReference>
<gene>
    <name evidence="18" type="ORF">DdX_08050</name>
</gene>
<evidence type="ECO:0000313" key="19">
    <source>
        <dbReference type="Proteomes" id="UP001201812"/>
    </source>
</evidence>
<dbReference type="Pfam" id="PF00085">
    <property type="entry name" value="Thioredoxin"/>
    <property type="match status" value="1"/>
</dbReference>
<dbReference type="Gene3D" id="3.90.1520.10">
    <property type="entry name" value="H-NOX domain"/>
    <property type="match status" value="1"/>
</dbReference>
<dbReference type="GO" id="GO:0005525">
    <property type="term" value="F:GTP binding"/>
    <property type="evidence" value="ECO:0007669"/>
    <property type="project" value="UniProtKB-KW"/>
</dbReference>
<keyword evidence="15" id="KW-1133">Transmembrane helix</keyword>
<feature type="compositionally biased region" description="Basic and acidic residues" evidence="14">
    <location>
        <begin position="425"/>
        <end position="437"/>
    </location>
</feature>
<evidence type="ECO:0000256" key="9">
    <source>
        <dbReference type="ARBA" id="ARBA00023054"/>
    </source>
</evidence>
<dbReference type="GO" id="GO:0004383">
    <property type="term" value="F:guanylate cyclase activity"/>
    <property type="evidence" value="ECO:0007669"/>
    <property type="project" value="UniProtKB-EC"/>
</dbReference>
<comment type="catalytic activity">
    <reaction evidence="1">
        <text>GTP = 3',5'-cyclic GMP + diphosphate</text>
        <dbReference type="Rhea" id="RHEA:13665"/>
        <dbReference type="ChEBI" id="CHEBI:33019"/>
        <dbReference type="ChEBI" id="CHEBI:37565"/>
        <dbReference type="ChEBI" id="CHEBI:57746"/>
        <dbReference type="EC" id="4.6.1.2"/>
    </reaction>
</comment>
<dbReference type="GO" id="GO:0005789">
    <property type="term" value="C:endoplasmic reticulum membrane"/>
    <property type="evidence" value="ECO:0007669"/>
    <property type="project" value="TreeGrafter"/>
</dbReference>
<comment type="cofactor">
    <cofactor evidence="2">
        <name>heme</name>
        <dbReference type="ChEBI" id="CHEBI:30413"/>
    </cofactor>
</comment>
<keyword evidence="10" id="KW-0342">GTP-binding</keyword>
<dbReference type="InterPro" id="IPR057143">
    <property type="entry name" value="OB_DEPS-1_2nd"/>
</dbReference>
<dbReference type="PROSITE" id="PS50125">
    <property type="entry name" value="GUANYLATE_CYCLASE_2"/>
    <property type="match status" value="1"/>
</dbReference>
<dbReference type="GO" id="GO:0005793">
    <property type="term" value="C:endoplasmic reticulum-Golgi intermediate compartment"/>
    <property type="evidence" value="ECO:0007669"/>
    <property type="project" value="TreeGrafter"/>
</dbReference>
<evidence type="ECO:0000259" key="17">
    <source>
        <dbReference type="PROSITE" id="PS51352"/>
    </source>
</evidence>
<dbReference type="InterPro" id="IPR001054">
    <property type="entry name" value="A/G_cyclase"/>
</dbReference>
<feature type="domain" description="Thioredoxin" evidence="17">
    <location>
        <begin position="47"/>
        <end position="170"/>
    </location>
</feature>
<protein>
    <recommendedName>
        <fullName evidence="4">guanylate cyclase</fullName>
        <ecNumber evidence="4">4.6.1.2</ecNumber>
    </recommendedName>
</protein>
<feature type="transmembrane region" description="Helical" evidence="15">
    <location>
        <begin position="35"/>
        <end position="58"/>
    </location>
</feature>
<evidence type="ECO:0000256" key="11">
    <source>
        <dbReference type="ARBA" id="ARBA00023239"/>
    </source>
</evidence>
<dbReference type="InterPro" id="IPR036249">
    <property type="entry name" value="Thioredoxin-like_sf"/>
</dbReference>
<evidence type="ECO:0000256" key="13">
    <source>
        <dbReference type="SAM" id="Coils"/>
    </source>
</evidence>
<dbReference type="Gene3D" id="3.30.70.1230">
    <property type="entry name" value="Nucleotide cyclase"/>
    <property type="match status" value="1"/>
</dbReference>
<dbReference type="EC" id="4.6.1.2" evidence="4"/>
<evidence type="ECO:0000256" key="6">
    <source>
        <dbReference type="ARBA" id="ARBA00022617"/>
    </source>
</evidence>
<dbReference type="Pfam" id="PF13848">
    <property type="entry name" value="Thioredoxin_6"/>
    <property type="match status" value="1"/>
</dbReference>
<evidence type="ECO:0000313" key="18">
    <source>
        <dbReference type="EMBL" id="KAI1715725.1"/>
    </source>
</evidence>
<evidence type="ECO:0000256" key="5">
    <source>
        <dbReference type="ARBA" id="ARBA00022490"/>
    </source>
</evidence>
<keyword evidence="7" id="KW-0547">Nucleotide-binding</keyword>
<dbReference type="GO" id="GO:0006457">
    <property type="term" value="P:protein folding"/>
    <property type="evidence" value="ECO:0007669"/>
    <property type="project" value="TreeGrafter"/>
</dbReference>
<dbReference type="Pfam" id="PF07700">
    <property type="entry name" value="HNOB"/>
    <property type="match status" value="1"/>
</dbReference>
<reference evidence="18" key="1">
    <citation type="submission" date="2022-01" db="EMBL/GenBank/DDBJ databases">
        <title>Genome Sequence Resource for Two Populations of Ditylenchus destructor, the Migratory Endoparasitic Phytonematode.</title>
        <authorList>
            <person name="Zhang H."/>
            <person name="Lin R."/>
            <person name="Xie B."/>
        </authorList>
    </citation>
    <scope>NUCLEOTIDE SEQUENCE</scope>
    <source>
        <strain evidence="18">BazhouSP</strain>
    </source>
</reference>
<keyword evidence="19" id="KW-1185">Reference proteome</keyword>
<dbReference type="Pfam" id="PF07701">
    <property type="entry name" value="HNOBA"/>
    <property type="match status" value="1"/>
</dbReference>
<dbReference type="Gene3D" id="3.40.30.10">
    <property type="entry name" value="Glutaredoxin"/>
    <property type="match status" value="3"/>
</dbReference>
<dbReference type="PANTHER" id="PTHR46295:SF4">
    <property type="entry name" value="ENDOPLASMIC RETICULUM RESIDENT PROTEIN 44.2"/>
    <property type="match status" value="1"/>
</dbReference>
<dbReference type="InterPro" id="IPR011644">
    <property type="entry name" value="Heme_NO-bd"/>
</dbReference>
<dbReference type="InterPro" id="IPR042463">
    <property type="entry name" value="HNOB_dom_associated_sf"/>
</dbReference>
<dbReference type="SMART" id="SM00044">
    <property type="entry name" value="CYCc"/>
    <property type="match status" value="1"/>
</dbReference>
<dbReference type="Pfam" id="PF00211">
    <property type="entry name" value="Guanylate_cyc"/>
    <property type="match status" value="1"/>
</dbReference>
<sequence>MLEERRTQQCQLQTRQNRSICHSHKPCLRITSNRLFLNVLYFILILFLLGPSLVMFAVGTVTELNMSNLDITLKSAQVVFVAFCADWCPFSRRLKPIFEEAADKWHKENPTTSVVWALVDSVAQADVADKYFVNKYPTMKVFINGELITKEYRSTRSVEALMDFVKKQIEVSIMEFPSAEYLSQNMDKQKRNIIAYFHCRDCVEYQNFQKVAALLREDCAFWVGNDEALNAMKENMMSFKDPNTEDEQKFSGNYADYDFVKNWLTDKCIPLVREVTFENVEELTEEGLPFLLFFRDPKDKESEKLFIEMVARELHDQKAAVNALLADGHKFAHPLKHLGKTPKDLPVLAIDSFQHMFLFENMSELPQPGKLRQFVLDLHSGKLHKDFHETLDQRIADLQRTALEQMEKQLIGVDSDEAKTGSGEGKSKSGSAEDKSKPQPPGVIPPNVQTTPTPSIFKELKPSEKRYSLLRKQEFAFLADICRPNPMAYNPNQGSRTGVITCTRISRNIAGVVFCDNRQPLYILPKKLFYPTEEDLKTLSKNQLNKFRTTPGFGENIAFVADDDRVITQWYKAMPYIETTYSKEGCLQIITACVISPGPIRQCWSRLFGVLAIENQRKIRDYMPNVAYKCGINVLIDFNESSIDEDNVISLTSFHPTYTCKFEDVKDIYLDITQENLVRSAPWNRHIPIIIHAADYEQENIEFLRPVPAITEYDGHKVAVCLVVDPRKNQHFCLTFPDEECKIAKFMDKIIMYKPGVLVNVYAFPCKYNKCNIVYRYSRNTLSDPLPHDFDENGDIILLVSVTEMDKSKSVYENIDERKRYFVNDVATLIDDPQNLMPALNEPEEVWIKDHAGYPRDTAFDPKTNYPDEESYKLFGAAVAVLSMPLEDVLEEFGVHFYHYVMCDPNYSWHNVVNGMATDLHEFLESLSSMHFFINHVAFECENRGPSFKCEMKSDGTLRLHYYSLRKGLFPIARGLLREVATQLFNLDVKIFVAEHTQERRNNCITEHVVFVVESAKENQPLVTPKPSSVFYTGVVSTEVFRPLDMSMKSFCALFPTHICFNKQLAVEHCGDFLYEELDLGKRRTTKLTDLFFLVQPDDVPLTFKGISTYVNSIYTFQFRLPLKRNSGCKKVPFALKGQMMLVNNGNYLLYMSSPYITTLRQLVECNLYLDDMQSYDSTRDIIMLNKTRISQQELKRKLDESAKQMQHIDEELDAKRAHHQLLVFGSLPPGVAELVGADSIVTEAGSFSEIACLQCDMPYYSLVSMHSTPQEIVSLISRLFLRFDRLVDIYNCYKMRMPTEHYFAVSGIPEDATINPAEVTFNLAIGMTAEARHVLVPKLNLPVLLRISIHCGSAVGGVIGCGARYRYCLFGETVNVSKRLNQYVTPGKILVTGAAKLCALRTDDNFVYNERGNLNIGHNQTISTSYLVRNMKRTVWDLIGKVKSDKSAGDGYQEVDTSDIALAYDLIAKAVRKQKEVPSLAAIANRKRLDRVGIKREKWSRSQTRSDWSKDSGFRRSLAGNKTVSIDSAACSIQ</sequence>
<evidence type="ECO:0000256" key="10">
    <source>
        <dbReference type="ARBA" id="ARBA00023134"/>
    </source>
</evidence>
<name>A0AAD4N2T6_9BILA</name>
<dbReference type="GO" id="GO:0035556">
    <property type="term" value="P:intracellular signal transduction"/>
    <property type="evidence" value="ECO:0007669"/>
    <property type="project" value="InterPro"/>
</dbReference>
<evidence type="ECO:0000256" key="1">
    <source>
        <dbReference type="ARBA" id="ARBA00001436"/>
    </source>
</evidence>
<evidence type="ECO:0000256" key="15">
    <source>
        <dbReference type="SAM" id="Phobius"/>
    </source>
</evidence>
<dbReference type="CDD" id="cd07302">
    <property type="entry name" value="CHD"/>
    <property type="match status" value="1"/>
</dbReference>
<dbReference type="EMBL" id="JAKKPZ010000011">
    <property type="protein sequence ID" value="KAI1715725.1"/>
    <property type="molecule type" value="Genomic_DNA"/>
</dbReference>
<keyword evidence="15" id="KW-0812">Transmembrane</keyword>
<dbReference type="GO" id="GO:0003756">
    <property type="term" value="F:protein disulfide isomerase activity"/>
    <property type="evidence" value="ECO:0007669"/>
    <property type="project" value="TreeGrafter"/>
</dbReference>
<evidence type="ECO:0000256" key="7">
    <source>
        <dbReference type="ARBA" id="ARBA00022741"/>
    </source>
</evidence>
<keyword evidence="15" id="KW-0472">Membrane</keyword>
<dbReference type="InterPro" id="IPR038158">
    <property type="entry name" value="H-NOX_domain_sf"/>
</dbReference>
<feature type="domain" description="Guanylate cyclase" evidence="16">
    <location>
        <begin position="1245"/>
        <end position="1382"/>
    </location>
</feature>
<dbReference type="InterPro" id="IPR029787">
    <property type="entry name" value="Nucleotide_cyclase"/>
</dbReference>
<evidence type="ECO:0000256" key="8">
    <source>
        <dbReference type="ARBA" id="ARBA00023004"/>
    </source>
</evidence>
<dbReference type="Proteomes" id="UP001201812">
    <property type="component" value="Unassembled WGS sequence"/>
</dbReference>
<feature type="coiled-coil region" evidence="13">
    <location>
        <begin position="1185"/>
        <end position="1212"/>
    </location>
</feature>
<comment type="subcellular location">
    <subcellularLocation>
        <location evidence="3">Cytoplasm</location>
    </subcellularLocation>
</comment>
<dbReference type="InterPro" id="IPR052643">
    <property type="entry name" value="ERP44"/>
</dbReference>
<dbReference type="SUPFAM" id="SSF52833">
    <property type="entry name" value="Thioredoxin-like"/>
    <property type="match status" value="3"/>
</dbReference>
<feature type="region of interest" description="Disordered" evidence="14">
    <location>
        <begin position="411"/>
        <end position="456"/>
    </location>
</feature>
<keyword evidence="6" id="KW-0349">Heme</keyword>
<dbReference type="PANTHER" id="PTHR46295">
    <property type="entry name" value="ENDOPLASMIC RETICULUM RESIDENT PROTEIN 44"/>
    <property type="match status" value="1"/>
</dbReference>
<dbReference type="SUPFAM" id="SSF111126">
    <property type="entry name" value="Ligand-binding domain in the NO signalling and Golgi transport"/>
    <property type="match status" value="1"/>
</dbReference>
<dbReference type="SUPFAM" id="SSF55073">
    <property type="entry name" value="Nucleotide cyclase"/>
    <property type="match status" value="1"/>
</dbReference>
<evidence type="ECO:0000256" key="3">
    <source>
        <dbReference type="ARBA" id="ARBA00004496"/>
    </source>
</evidence>
<dbReference type="GO" id="GO:0020037">
    <property type="term" value="F:heme binding"/>
    <property type="evidence" value="ECO:0007669"/>
    <property type="project" value="InterPro"/>
</dbReference>
<keyword evidence="6" id="KW-0479">Metal-binding</keyword>
<dbReference type="InterPro" id="IPR013766">
    <property type="entry name" value="Thioredoxin_domain"/>
</dbReference>
<dbReference type="Gene3D" id="3.30.450.260">
    <property type="entry name" value="Haem NO binding associated domain"/>
    <property type="match status" value="1"/>
</dbReference>
<dbReference type="Pfam" id="PF24342">
    <property type="entry name" value="OB_DEPS-1_2nd"/>
    <property type="match status" value="1"/>
</dbReference>
<dbReference type="InterPro" id="IPR011645">
    <property type="entry name" value="HNOB_dom_associated"/>
</dbReference>
<keyword evidence="5" id="KW-0963">Cytoplasm</keyword>
<comment type="caution">
    <text evidence="18">The sequence shown here is derived from an EMBL/GenBank/DDBJ whole genome shotgun (WGS) entry which is preliminary data.</text>
</comment>
<keyword evidence="11" id="KW-0456">Lyase</keyword>
<evidence type="ECO:0000256" key="14">
    <source>
        <dbReference type="SAM" id="MobiDB-lite"/>
    </source>
</evidence>
<organism evidence="18 19">
    <name type="scientific">Ditylenchus destructor</name>
    <dbReference type="NCBI Taxonomy" id="166010"/>
    <lineage>
        <taxon>Eukaryota</taxon>
        <taxon>Metazoa</taxon>
        <taxon>Ecdysozoa</taxon>
        <taxon>Nematoda</taxon>
        <taxon>Chromadorea</taxon>
        <taxon>Rhabditida</taxon>
        <taxon>Tylenchina</taxon>
        <taxon>Tylenchomorpha</taxon>
        <taxon>Sphaerularioidea</taxon>
        <taxon>Anguinidae</taxon>
        <taxon>Anguininae</taxon>
        <taxon>Ditylenchus</taxon>
    </lineage>
</organism>
<dbReference type="InterPro" id="IPR024096">
    <property type="entry name" value="NO_sig/Golgi_transp_ligand-bd"/>
</dbReference>
<evidence type="ECO:0000256" key="2">
    <source>
        <dbReference type="ARBA" id="ARBA00001971"/>
    </source>
</evidence>
<keyword evidence="8" id="KW-0408">Iron</keyword>
<evidence type="ECO:0000259" key="16">
    <source>
        <dbReference type="PROSITE" id="PS50125"/>
    </source>
</evidence>
<keyword evidence="12" id="KW-0141">cGMP biosynthesis</keyword>
<keyword evidence="9 13" id="KW-0175">Coiled coil</keyword>